<dbReference type="EMBL" id="OJIN01000229">
    <property type="protein sequence ID" value="SPD76094.1"/>
    <property type="molecule type" value="Genomic_DNA"/>
</dbReference>
<dbReference type="GO" id="GO:0000166">
    <property type="term" value="F:nucleotide binding"/>
    <property type="evidence" value="ECO:0007669"/>
    <property type="project" value="UniProtKB-KW"/>
</dbReference>
<name>A0A445N319_9BACT</name>
<reference evidence="17" key="1">
    <citation type="submission" date="2018-01" db="EMBL/GenBank/DDBJ databases">
        <authorList>
            <person name="Regsiter A."/>
            <person name="William W."/>
        </authorList>
    </citation>
    <scope>NUCLEOTIDE SEQUENCE</scope>
    <source>
        <strain evidence="17">TRIP AH-1</strain>
    </source>
</reference>
<evidence type="ECO:0000256" key="1">
    <source>
        <dbReference type="ARBA" id="ARBA00001946"/>
    </source>
</evidence>
<sequence>MEKEILISRERIRERVKDLARQISSDYEGKSPLLIGILKGSVFFFADLVREISIPVDIDFIGASSYGSQMESSGKIRLTKQVDSLLCARPVILVEDIVDTGLTLTHLVKTIESNSPESIKICALIDKLERRERTVCVDYCGFQIEKGFIVGYGLDYNEKYRQLPDIYIIK</sequence>
<evidence type="ECO:0000259" key="16">
    <source>
        <dbReference type="Pfam" id="PF00156"/>
    </source>
</evidence>
<evidence type="ECO:0000256" key="5">
    <source>
        <dbReference type="ARBA" id="ARBA00011895"/>
    </source>
</evidence>
<keyword evidence="9 15" id="KW-0479">Metal-binding</keyword>
<evidence type="ECO:0000256" key="2">
    <source>
        <dbReference type="ARBA" id="ARBA00004496"/>
    </source>
</evidence>
<dbReference type="InterPro" id="IPR005904">
    <property type="entry name" value="Hxn_phspho_trans"/>
</dbReference>
<keyword evidence="10 15" id="KW-0660">Purine salvage</keyword>
<proteinExistence type="inferred from homology"/>
<dbReference type="GO" id="GO:0032264">
    <property type="term" value="P:IMP salvage"/>
    <property type="evidence" value="ECO:0007669"/>
    <property type="project" value="UniProtKB-UniPathway"/>
</dbReference>
<dbReference type="AlphaFoldDB" id="A0A445N319"/>
<dbReference type="GO" id="GO:0004422">
    <property type="term" value="F:hypoxanthine phosphoribosyltransferase activity"/>
    <property type="evidence" value="ECO:0007669"/>
    <property type="project" value="InterPro"/>
</dbReference>
<dbReference type="FunFam" id="3.40.50.2020:FF:000006">
    <property type="entry name" value="Hypoxanthine phosphoribosyltransferase"/>
    <property type="match status" value="1"/>
</dbReference>
<evidence type="ECO:0000256" key="15">
    <source>
        <dbReference type="RuleBase" id="RU364099"/>
    </source>
</evidence>
<keyword evidence="7 15" id="KW-0328">Glycosyltransferase</keyword>
<evidence type="ECO:0000256" key="9">
    <source>
        <dbReference type="ARBA" id="ARBA00022723"/>
    </source>
</evidence>
<dbReference type="GO" id="GO:0005829">
    <property type="term" value="C:cytosol"/>
    <property type="evidence" value="ECO:0007669"/>
    <property type="project" value="TreeGrafter"/>
</dbReference>
<evidence type="ECO:0000256" key="6">
    <source>
        <dbReference type="ARBA" id="ARBA00022490"/>
    </source>
</evidence>
<dbReference type="UniPathway" id="UPA00591">
    <property type="reaction ID" value="UER00648"/>
</dbReference>
<dbReference type="Pfam" id="PF00156">
    <property type="entry name" value="Pribosyltran"/>
    <property type="match status" value="1"/>
</dbReference>
<evidence type="ECO:0000256" key="13">
    <source>
        <dbReference type="ARBA" id="ARBA00048811"/>
    </source>
</evidence>
<evidence type="ECO:0000256" key="12">
    <source>
        <dbReference type="ARBA" id="ARBA00022842"/>
    </source>
</evidence>
<keyword evidence="8 15" id="KW-0808">Transferase</keyword>
<keyword evidence="6 15" id="KW-0963">Cytoplasm</keyword>
<dbReference type="GO" id="GO:0006178">
    <property type="term" value="P:guanine salvage"/>
    <property type="evidence" value="ECO:0007669"/>
    <property type="project" value="TreeGrafter"/>
</dbReference>
<evidence type="ECO:0000256" key="8">
    <source>
        <dbReference type="ARBA" id="ARBA00022679"/>
    </source>
</evidence>
<evidence type="ECO:0000256" key="11">
    <source>
        <dbReference type="ARBA" id="ARBA00022741"/>
    </source>
</evidence>
<evidence type="ECO:0000313" key="17">
    <source>
        <dbReference type="EMBL" id="SPD76094.1"/>
    </source>
</evidence>
<evidence type="ECO:0000256" key="14">
    <source>
        <dbReference type="ARBA" id="ARBA00049402"/>
    </source>
</evidence>
<dbReference type="SUPFAM" id="SSF53271">
    <property type="entry name" value="PRTase-like"/>
    <property type="match status" value="1"/>
</dbReference>
<dbReference type="PANTHER" id="PTHR43340">
    <property type="entry name" value="HYPOXANTHINE-GUANINE PHOSPHORIBOSYLTRANSFERASE"/>
    <property type="match status" value="1"/>
</dbReference>
<dbReference type="GO" id="GO:0032263">
    <property type="term" value="P:GMP salvage"/>
    <property type="evidence" value="ECO:0007669"/>
    <property type="project" value="TreeGrafter"/>
</dbReference>
<accession>A0A445N319</accession>
<evidence type="ECO:0000256" key="3">
    <source>
        <dbReference type="ARBA" id="ARBA00004669"/>
    </source>
</evidence>
<comment type="cofactor">
    <cofactor evidence="1 15">
        <name>Mg(2+)</name>
        <dbReference type="ChEBI" id="CHEBI:18420"/>
    </cofactor>
</comment>
<dbReference type="InterPro" id="IPR000836">
    <property type="entry name" value="PRTase_dom"/>
</dbReference>
<comment type="catalytic activity">
    <reaction evidence="13">
        <text>GMP + diphosphate = guanine + 5-phospho-alpha-D-ribose 1-diphosphate</text>
        <dbReference type="Rhea" id="RHEA:25424"/>
        <dbReference type="ChEBI" id="CHEBI:16235"/>
        <dbReference type="ChEBI" id="CHEBI:33019"/>
        <dbReference type="ChEBI" id="CHEBI:58017"/>
        <dbReference type="ChEBI" id="CHEBI:58115"/>
        <dbReference type="EC" id="2.4.2.8"/>
    </reaction>
    <physiologicalReaction direction="right-to-left" evidence="13">
        <dbReference type="Rhea" id="RHEA:25426"/>
    </physiologicalReaction>
</comment>
<dbReference type="Gene3D" id="3.40.50.2020">
    <property type="match status" value="1"/>
</dbReference>
<feature type="domain" description="Phosphoribosyltransferase" evidence="16">
    <location>
        <begin position="12"/>
        <end position="156"/>
    </location>
</feature>
<evidence type="ECO:0000256" key="7">
    <source>
        <dbReference type="ARBA" id="ARBA00022676"/>
    </source>
</evidence>
<keyword evidence="11 15" id="KW-0547">Nucleotide-binding</keyword>
<organism evidence="17">
    <name type="scientific">uncultured Desulfobacterium sp</name>
    <dbReference type="NCBI Taxonomy" id="201089"/>
    <lineage>
        <taxon>Bacteria</taxon>
        <taxon>Pseudomonadati</taxon>
        <taxon>Thermodesulfobacteriota</taxon>
        <taxon>Desulfobacteria</taxon>
        <taxon>Desulfobacterales</taxon>
        <taxon>Desulfobacteriaceae</taxon>
        <taxon>Desulfobacterium</taxon>
        <taxon>environmental samples</taxon>
    </lineage>
</organism>
<dbReference type="InterPro" id="IPR029057">
    <property type="entry name" value="PRTase-like"/>
</dbReference>
<dbReference type="InterPro" id="IPR050408">
    <property type="entry name" value="HGPRT"/>
</dbReference>
<comment type="pathway">
    <text evidence="3 15">Purine metabolism; IMP biosynthesis via salvage pathway; IMP from hypoxanthine: step 1/1.</text>
</comment>
<keyword evidence="12 15" id="KW-0460">Magnesium</keyword>
<comment type="similarity">
    <text evidence="4 15">Belongs to the purine/pyrimidine phosphoribosyltransferase family.</text>
</comment>
<comment type="catalytic activity">
    <reaction evidence="14">
        <text>IMP + diphosphate = hypoxanthine + 5-phospho-alpha-D-ribose 1-diphosphate</text>
        <dbReference type="Rhea" id="RHEA:17973"/>
        <dbReference type="ChEBI" id="CHEBI:17368"/>
        <dbReference type="ChEBI" id="CHEBI:33019"/>
        <dbReference type="ChEBI" id="CHEBI:58017"/>
        <dbReference type="ChEBI" id="CHEBI:58053"/>
        <dbReference type="EC" id="2.4.2.8"/>
    </reaction>
    <physiologicalReaction direction="right-to-left" evidence="14">
        <dbReference type="Rhea" id="RHEA:17975"/>
    </physiologicalReaction>
</comment>
<dbReference type="EC" id="2.4.2.8" evidence="5 15"/>
<dbReference type="GO" id="GO:0000287">
    <property type="term" value="F:magnesium ion binding"/>
    <property type="evidence" value="ECO:0007669"/>
    <property type="project" value="TreeGrafter"/>
</dbReference>
<dbReference type="NCBIfam" id="TIGR01203">
    <property type="entry name" value="HGPRTase"/>
    <property type="match status" value="1"/>
</dbReference>
<comment type="subcellular location">
    <subcellularLocation>
        <location evidence="2 15">Cytoplasm</location>
    </subcellularLocation>
</comment>
<protein>
    <recommendedName>
        <fullName evidence="5 15">Hypoxanthine phosphoribosyltransferase</fullName>
        <ecNumber evidence="5 15">2.4.2.8</ecNumber>
    </recommendedName>
</protein>
<gene>
    <name evidence="17" type="primary">hpt</name>
    <name evidence="17" type="ORF">PITCH_A830002</name>
</gene>
<dbReference type="PANTHER" id="PTHR43340:SF1">
    <property type="entry name" value="HYPOXANTHINE PHOSPHORIBOSYLTRANSFERASE"/>
    <property type="match status" value="1"/>
</dbReference>
<evidence type="ECO:0000256" key="4">
    <source>
        <dbReference type="ARBA" id="ARBA00008391"/>
    </source>
</evidence>
<dbReference type="CDD" id="cd06223">
    <property type="entry name" value="PRTases_typeI"/>
    <property type="match status" value="1"/>
</dbReference>
<evidence type="ECO:0000256" key="10">
    <source>
        <dbReference type="ARBA" id="ARBA00022726"/>
    </source>
</evidence>
<dbReference type="GO" id="GO:0046100">
    <property type="term" value="P:hypoxanthine metabolic process"/>
    <property type="evidence" value="ECO:0007669"/>
    <property type="project" value="TreeGrafter"/>
</dbReference>
<dbReference type="GO" id="GO:0052657">
    <property type="term" value="F:guanine phosphoribosyltransferase activity"/>
    <property type="evidence" value="ECO:0007669"/>
    <property type="project" value="UniProtKB-ARBA"/>
</dbReference>
<dbReference type="GO" id="GO:0006166">
    <property type="term" value="P:purine ribonucleoside salvage"/>
    <property type="evidence" value="ECO:0007669"/>
    <property type="project" value="UniProtKB-KW"/>
</dbReference>